<dbReference type="Gene3D" id="1.20.58.100">
    <property type="entry name" value="Fumarate reductase/succinate dehydrogenase flavoprotein-like, C-terminal domain"/>
    <property type="match status" value="1"/>
</dbReference>
<gene>
    <name evidence="1" type="ORF">H4696_002881</name>
</gene>
<dbReference type="SUPFAM" id="SSF46977">
    <property type="entry name" value="Succinate dehydrogenase/fumarate reductase flavoprotein C-terminal domain"/>
    <property type="match status" value="1"/>
</dbReference>
<dbReference type="Proteomes" id="UP000631670">
    <property type="component" value="Unassembled WGS sequence"/>
</dbReference>
<proteinExistence type="predicted"/>
<name>A0ABR9HXX2_9PSEU</name>
<evidence type="ECO:0000313" key="2">
    <source>
        <dbReference type="Proteomes" id="UP000631670"/>
    </source>
</evidence>
<dbReference type="EMBL" id="JADBEG010000001">
    <property type="protein sequence ID" value="MBE1495781.1"/>
    <property type="molecule type" value="Genomic_DNA"/>
</dbReference>
<keyword evidence="2" id="KW-1185">Reference proteome</keyword>
<organism evidence="1 2">
    <name type="scientific">Amycolatopsis lexingtonensis</name>
    <dbReference type="NCBI Taxonomy" id="218822"/>
    <lineage>
        <taxon>Bacteria</taxon>
        <taxon>Bacillati</taxon>
        <taxon>Actinomycetota</taxon>
        <taxon>Actinomycetes</taxon>
        <taxon>Pseudonocardiales</taxon>
        <taxon>Pseudonocardiaceae</taxon>
        <taxon>Amycolatopsis</taxon>
    </lineage>
</organism>
<evidence type="ECO:0000313" key="1">
    <source>
        <dbReference type="EMBL" id="MBE1495781.1"/>
    </source>
</evidence>
<accession>A0ABR9HXX2</accession>
<sequence length="80" mass="8590">MAANVRALRRAVRDTMTEHAGVVRDETGLAALENRMGAVVVQDLAHAFGLKAAVPAARAALERRGDTGYHNLVRAREPIS</sequence>
<dbReference type="InterPro" id="IPR037099">
    <property type="entry name" value="Fum_R/Succ_DH_flav-like_C_sf"/>
</dbReference>
<comment type="caution">
    <text evidence="1">The sequence shown here is derived from an EMBL/GenBank/DDBJ whole genome shotgun (WGS) entry which is preliminary data.</text>
</comment>
<dbReference type="RefSeq" id="WP_211299764.1">
    <property type="nucleotide sequence ID" value="NZ_JADBEG010000001.1"/>
</dbReference>
<protein>
    <submittedName>
        <fullName evidence="1">Succinate dehydrogenase/fumarate reductase flavoprotein subunit</fullName>
    </submittedName>
</protein>
<reference evidence="1 2" key="1">
    <citation type="submission" date="2020-10" db="EMBL/GenBank/DDBJ databases">
        <title>Sequencing the genomes of 1000 actinobacteria strains.</title>
        <authorList>
            <person name="Klenk H.-P."/>
        </authorList>
    </citation>
    <scope>NUCLEOTIDE SEQUENCE [LARGE SCALE GENOMIC DNA]</scope>
    <source>
        <strain evidence="1 2">DSM 44653</strain>
    </source>
</reference>